<accession>A0A318N0Y6</accession>
<dbReference type="OrthoDB" id="9806241at2"/>
<dbReference type="AlphaFoldDB" id="A0A318N0Y6"/>
<dbReference type="GeneID" id="83703626"/>
<evidence type="ECO:0000313" key="3">
    <source>
        <dbReference type="Proteomes" id="UP000247565"/>
    </source>
</evidence>
<dbReference type="EMBL" id="QGLT01000003">
    <property type="protein sequence ID" value="PXZ00180.1"/>
    <property type="molecule type" value="Genomic_DNA"/>
</dbReference>
<feature type="transmembrane region" description="Helical" evidence="1">
    <location>
        <begin position="351"/>
        <end position="374"/>
    </location>
</feature>
<dbReference type="GO" id="GO:0005548">
    <property type="term" value="F:phospholipid transporter activity"/>
    <property type="evidence" value="ECO:0007669"/>
    <property type="project" value="TreeGrafter"/>
</dbReference>
<evidence type="ECO:0000256" key="1">
    <source>
        <dbReference type="SAM" id="Phobius"/>
    </source>
</evidence>
<name>A0A318N0Y6_9PROT</name>
<reference evidence="2 3" key="1">
    <citation type="submission" date="2018-05" db="EMBL/GenBank/DDBJ databases">
        <title>Reference genomes for bee gut microbiota database.</title>
        <authorList>
            <person name="Ellegaard K.M."/>
        </authorList>
    </citation>
    <scope>NUCLEOTIDE SEQUENCE [LARGE SCALE GENOMIC DNA]</scope>
    <source>
        <strain evidence="2 3">ESL0284</strain>
    </source>
</reference>
<feature type="transmembrane region" description="Helical" evidence="1">
    <location>
        <begin position="285"/>
        <end position="304"/>
    </location>
</feature>
<keyword evidence="1" id="KW-0472">Membrane</keyword>
<proteinExistence type="predicted"/>
<feature type="transmembrane region" description="Helical" evidence="1">
    <location>
        <begin position="316"/>
        <end position="339"/>
    </location>
</feature>
<organism evidence="2 3">
    <name type="scientific">Commensalibacter melissae</name>
    <dbReference type="NCBI Taxonomy" id="2070537"/>
    <lineage>
        <taxon>Bacteria</taxon>
        <taxon>Pseudomonadati</taxon>
        <taxon>Pseudomonadota</taxon>
        <taxon>Alphaproteobacteria</taxon>
        <taxon>Acetobacterales</taxon>
        <taxon>Acetobacteraceae</taxon>
    </lineage>
</organism>
<feature type="transmembrane region" description="Helical" evidence="1">
    <location>
        <begin position="173"/>
        <end position="194"/>
    </location>
</feature>
<feature type="transmembrane region" description="Helical" evidence="1">
    <location>
        <begin position="260"/>
        <end position="279"/>
    </location>
</feature>
<dbReference type="RefSeq" id="WP_110439103.1">
    <property type="nucleotide sequence ID" value="NZ_CP033087.1"/>
</dbReference>
<dbReference type="GO" id="GO:0043190">
    <property type="term" value="C:ATP-binding cassette (ABC) transporter complex"/>
    <property type="evidence" value="ECO:0007669"/>
    <property type="project" value="InterPro"/>
</dbReference>
<dbReference type="InterPro" id="IPR030802">
    <property type="entry name" value="Permease_MalE"/>
</dbReference>
<evidence type="ECO:0000313" key="2">
    <source>
        <dbReference type="EMBL" id="PXZ00180.1"/>
    </source>
</evidence>
<keyword evidence="1" id="KW-1133">Transmembrane helix</keyword>
<protein>
    <submittedName>
        <fullName evidence="2">ABC transporter permease</fullName>
    </submittedName>
</protein>
<gene>
    <name evidence="2" type="ORF">DK869_05960</name>
</gene>
<dbReference type="PANTHER" id="PTHR30188">
    <property type="entry name" value="ABC TRANSPORTER PERMEASE PROTEIN-RELATED"/>
    <property type="match status" value="1"/>
</dbReference>
<keyword evidence="3" id="KW-1185">Reference proteome</keyword>
<keyword evidence="1" id="KW-0812">Transmembrane</keyword>
<dbReference type="Pfam" id="PF02405">
    <property type="entry name" value="MlaE"/>
    <property type="match status" value="1"/>
</dbReference>
<comment type="caution">
    <text evidence="2">The sequence shown here is derived from an EMBL/GenBank/DDBJ whole genome shotgun (WGS) entry which is preliminary data.</text>
</comment>
<dbReference type="Proteomes" id="UP000247565">
    <property type="component" value="Unassembled WGS sequence"/>
</dbReference>
<dbReference type="PANTHER" id="PTHR30188:SF3">
    <property type="entry name" value="ABC TRANSPORTER PERMEASE"/>
    <property type="match status" value="1"/>
</dbReference>
<sequence>MSDINSDQQPQWKLEQQENHYVISLSGQWLAKNNNIPRFSPKNLERIPAHQTLYFDARNLKNWDSGLIVFLWDIKCQATKHSIKFSDKDLPASAQELLSLLHESKDEAPVKHSSPFRPLYMIGEWTINGLTNLGITVQMLKEVIIGILKSLTGRSYMRIVDLISDVQNAGPSALLIISVVNFLVGAILGFVGAVQLRRFAADAYVANLVSIATVREMAAVMSAIVISGRTGGAYAARISTMQGNEEIDALKVMGVSIMEYLILPSMLSLVITMPILYLYGCFMGILGGLIVSIFMLKVSIIGFLQQSFGAVAFNQFVFGGLKTISFAIFIGVSSCYIGLKSGRSAVDVGLAATKAVVTGIVGVIAIDAIFAVIADMIGI</sequence>